<dbReference type="KEGG" id="enc:ECL_02482"/>
<sequence>MSYPCHLQGIKRHQASQRVAKMNDHMFVETLIISSSFFAIAVILIASVLFLEKRG</sequence>
<dbReference type="GO" id="GO:0016020">
    <property type="term" value="C:membrane"/>
    <property type="evidence" value="ECO:0007669"/>
    <property type="project" value="UniProtKB-SubCell"/>
</dbReference>
<accession>A0A0H3CK92</accession>
<keyword evidence="8" id="KW-1185">Reference proteome</keyword>
<keyword evidence="4 6" id="KW-0472">Membrane</keyword>
<evidence type="ECO:0000256" key="1">
    <source>
        <dbReference type="ARBA" id="ARBA00004167"/>
    </source>
</evidence>
<comment type="subcellular location">
    <subcellularLocation>
        <location evidence="1">Membrane</location>
        <topology evidence="1">Single-pass membrane protein</topology>
    </subcellularLocation>
</comment>
<dbReference type="eggNOG" id="ENOG5033P0D">
    <property type="taxonomic scope" value="Bacteria"/>
</dbReference>
<evidence type="ECO:0000256" key="3">
    <source>
        <dbReference type="ARBA" id="ARBA00022989"/>
    </source>
</evidence>
<evidence type="ECO:0000256" key="2">
    <source>
        <dbReference type="ARBA" id="ARBA00022692"/>
    </source>
</evidence>
<dbReference type="HOGENOM" id="CLU_216793_1_0_6"/>
<protein>
    <recommendedName>
        <fullName evidence="5">Uncharacterized protein YoaI</fullName>
    </recommendedName>
</protein>
<dbReference type="EnsemblBacteria" id="ADF62025">
    <property type="protein sequence ID" value="ADF62025"/>
    <property type="gene ID" value="ECL_02482"/>
</dbReference>
<dbReference type="EMBL" id="CP001918">
    <property type="protein sequence ID" value="ADF62025.1"/>
    <property type="molecule type" value="Genomic_DNA"/>
</dbReference>
<evidence type="ECO:0000256" key="4">
    <source>
        <dbReference type="ARBA" id="ARBA00023136"/>
    </source>
</evidence>
<proteinExistence type="predicted"/>
<dbReference type="InterPro" id="IPR048191">
    <property type="entry name" value="YoaI-like"/>
</dbReference>
<evidence type="ECO:0000313" key="8">
    <source>
        <dbReference type="Proteomes" id="UP000002363"/>
    </source>
</evidence>
<gene>
    <name evidence="7" type="ordered locus">ECL_02482</name>
</gene>
<evidence type="ECO:0000256" key="5">
    <source>
        <dbReference type="ARBA" id="ARBA00035689"/>
    </source>
</evidence>
<keyword evidence="3 6" id="KW-1133">Transmembrane helix</keyword>
<name>A0A0H3CK92_ENTCC</name>
<dbReference type="Proteomes" id="UP000002363">
    <property type="component" value="Chromosome"/>
</dbReference>
<dbReference type="NCBIfam" id="NF041475">
    <property type="entry name" value="membrane_YoaI"/>
    <property type="match status" value="1"/>
</dbReference>
<dbReference type="AlphaFoldDB" id="A0A0H3CK92"/>
<feature type="transmembrane region" description="Helical" evidence="6">
    <location>
        <begin position="31"/>
        <end position="51"/>
    </location>
</feature>
<reference evidence="7 8" key="1">
    <citation type="journal article" date="2010" name="J. Bacteriol.">
        <title>Complete genome sequence of Enterobacter cloacae subsp. cloacae type strain ATCC 13047.</title>
        <authorList>
            <person name="Ren Y."/>
            <person name="Ren Y."/>
            <person name="Zhou Z."/>
            <person name="Guo X."/>
            <person name="Li Y."/>
            <person name="Feng L."/>
            <person name="Wang L."/>
        </authorList>
    </citation>
    <scope>NUCLEOTIDE SEQUENCE [LARGE SCALE GENOMIC DNA]</scope>
    <source>
        <strain evidence="8">ATCC 13047 / DSM 30054 / NBRC 13535 / NCTC 10005 / WDCM 00083 / NCDC 279-56</strain>
    </source>
</reference>
<evidence type="ECO:0000313" key="7">
    <source>
        <dbReference type="EMBL" id="ADF62025.1"/>
    </source>
</evidence>
<organism evidence="7 8">
    <name type="scientific">Enterobacter cloacae subsp. cloacae (strain ATCC 13047 / DSM 30054 / NBRC 13535 / NCTC 10005 / WDCM 00083 / NCDC 279-56)</name>
    <dbReference type="NCBI Taxonomy" id="716541"/>
    <lineage>
        <taxon>Bacteria</taxon>
        <taxon>Pseudomonadati</taxon>
        <taxon>Pseudomonadota</taxon>
        <taxon>Gammaproteobacteria</taxon>
        <taxon>Enterobacterales</taxon>
        <taxon>Enterobacteriaceae</taxon>
        <taxon>Enterobacter</taxon>
        <taxon>Enterobacter cloacae complex</taxon>
    </lineage>
</organism>
<keyword evidence="2 6" id="KW-0812">Transmembrane</keyword>
<evidence type="ECO:0000256" key="6">
    <source>
        <dbReference type="SAM" id="Phobius"/>
    </source>
</evidence>